<accession>A0AAP0N971</accession>
<comment type="caution">
    <text evidence="5">The sequence shown here is derived from an EMBL/GenBank/DDBJ whole genome shotgun (WGS) entry which is preliminary data.</text>
</comment>
<evidence type="ECO:0000256" key="2">
    <source>
        <dbReference type="ARBA" id="ARBA00022723"/>
    </source>
</evidence>
<keyword evidence="6" id="KW-1185">Reference proteome</keyword>
<dbReference type="EMBL" id="JBBPBK010000015">
    <property type="protein sequence ID" value="KAK9268373.1"/>
    <property type="molecule type" value="Genomic_DNA"/>
</dbReference>
<evidence type="ECO:0000256" key="3">
    <source>
        <dbReference type="ARBA" id="ARBA00023239"/>
    </source>
</evidence>
<gene>
    <name evidence="5" type="ORF">L1049_000122</name>
</gene>
<dbReference type="PANTHER" id="PTHR31225">
    <property type="entry name" value="OS04G0344100 PROTEIN-RELATED"/>
    <property type="match status" value="1"/>
</dbReference>
<dbReference type="Pfam" id="PF03936">
    <property type="entry name" value="Terpene_synth_C"/>
    <property type="match status" value="1"/>
</dbReference>
<dbReference type="InterPro" id="IPR005630">
    <property type="entry name" value="Terpene_synthase_metal-bd"/>
</dbReference>
<keyword evidence="3" id="KW-0456">Lyase</keyword>
<organism evidence="5 6">
    <name type="scientific">Liquidambar formosana</name>
    <name type="common">Formosan gum</name>
    <dbReference type="NCBI Taxonomy" id="63359"/>
    <lineage>
        <taxon>Eukaryota</taxon>
        <taxon>Viridiplantae</taxon>
        <taxon>Streptophyta</taxon>
        <taxon>Embryophyta</taxon>
        <taxon>Tracheophyta</taxon>
        <taxon>Spermatophyta</taxon>
        <taxon>Magnoliopsida</taxon>
        <taxon>eudicotyledons</taxon>
        <taxon>Gunneridae</taxon>
        <taxon>Pentapetalae</taxon>
        <taxon>Saxifragales</taxon>
        <taxon>Altingiaceae</taxon>
        <taxon>Liquidambar</taxon>
    </lineage>
</organism>
<dbReference type="InterPro" id="IPR050148">
    <property type="entry name" value="Terpene_synthase-like"/>
</dbReference>
<evidence type="ECO:0000256" key="1">
    <source>
        <dbReference type="ARBA" id="ARBA00001946"/>
    </source>
</evidence>
<reference evidence="5 6" key="1">
    <citation type="journal article" date="2024" name="Plant J.">
        <title>Genome sequences and population genomics reveal climatic adaptation and genomic divergence between two closely related sweetgum species.</title>
        <authorList>
            <person name="Xu W.Q."/>
            <person name="Ren C.Q."/>
            <person name="Zhang X.Y."/>
            <person name="Comes H.P."/>
            <person name="Liu X.H."/>
            <person name="Li Y.G."/>
            <person name="Kettle C.J."/>
            <person name="Jalonen R."/>
            <person name="Gaisberger H."/>
            <person name="Ma Y.Z."/>
            <person name="Qiu Y.X."/>
        </authorList>
    </citation>
    <scope>NUCLEOTIDE SEQUENCE [LARGE SCALE GENOMIC DNA]</scope>
    <source>
        <strain evidence="5">Hangzhou</strain>
    </source>
</reference>
<protein>
    <recommendedName>
        <fullName evidence="4">Terpene synthase metal-binding domain-containing protein</fullName>
    </recommendedName>
</protein>
<dbReference type="SUPFAM" id="SSF48576">
    <property type="entry name" value="Terpenoid synthases"/>
    <property type="match status" value="1"/>
</dbReference>
<dbReference type="PANTHER" id="PTHR31225:SF221">
    <property type="entry name" value="(-)-GERMACRENE D SYNTHASE"/>
    <property type="match status" value="1"/>
</dbReference>
<dbReference type="GO" id="GO:0010333">
    <property type="term" value="F:terpene synthase activity"/>
    <property type="evidence" value="ECO:0007669"/>
    <property type="project" value="InterPro"/>
</dbReference>
<dbReference type="GO" id="GO:0000287">
    <property type="term" value="F:magnesium ion binding"/>
    <property type="evidence" value="ECO:0007669"/>
    <property type="project" value="InterPro"/>
</dbReference>
<evidence type="ECO:0000313" key="5">
    <source>
        <dbReference type="EMBL" id="KAK9268373.1"/>
    </source>
</evidence>
<evidence type="ECO:0000313" key="6">
    <source>
        <dbReference type="Proteomes" id="UP001415857"/>
    </source>
</evidence>
<proteinExistence type="predicted"/>
<dbReference type="Gene3D" id="1.10.600.10">
    <property type="entry name" value="Farnesyl Diphosphate Synthase"/>
    <property type="match status" value="1"/>
</dbReference>
<feature type="domain" description="Terpene synthase metal-binding" evidence="4">
    <location>
        <begin position="2"/>
        <end position="115"/>
    </location>
</feature>
<dbReference type="AlphaFoldDB" id="A0AAP0N971"/>
<keyword evidence="2" id="KW-0479">Metal-binding</keyword>
<dbReference type="Proteomes" id="UP001415857">
    <property type="component" value="Unassembled WGS sequence"/>
</dbReference>
<sequence>MEAKWSSEKYVPTIEEYLHVASPSTAYPLFITISFVKMGDFVTKEAFEWVLNEPNTIVNVASIIGRIMNDLVSHEFEQKREHVASAVEYYTKRYGISKQEAHEELQKQVTNAWKDVN</sequence>
<evidence type="ECO:0000259" key="4">
    <source>
        <dbReference type="Pfam" id="PF03936"/>
    </source>
</evidence>
<comment type="cofactor">
    <cofactor evidence="1">
        <name>Mg(2+)</name>
        <dbReference type="ChEBI" id="CHEBI:18420"/>
    </cofactor>
</comment>
<dbReference type="InterPro" id="IPR008949">
    <property type="entry name" value="Isoprenoid_synthase_dom_sf"/>
</dbReference>
<dbReference type="GO" id="GO:0016114">
    <property type="term" value="P:terpenoid biosynthetic process"/>
    <property type="evidence" value="ECO:0007669"/>
    <property type="project" value="InterPro"/>
</dbReference>
<name>A0AAP0N971_LIQFO</name>